<sequence length="228" mass="26423">MYDSWLYPGAATQILSHLDTKTGHHCRIIGLKMEYPGGKNKHFRHLLFFAFHRGRKVAEAARDICNVYGKGDTPKPRIKQDLHPLKAMICVYCDCEDVLYCKMLEINATVNKDLYISQLHRVNEAIQHKIPDRQGQIFLLHDNARPHVAQIVKAALQKLEWEVLQHSPYSPDLAPTDYHLLRSMSNHMRGTTFDDEDDLKTWLNNFFDTRPGEFWQNGINKLVEGGRK</sequence>
<dbReference type="PANTHER" id="PTHR46060">
    <property type="entry name" value="MARINER MOS1 TRANSPOSASE-LIKE PROTEIN"/>
    <property type="match status" value="1"/>
</dbReference>
<dbReference type="EMBL" id="CP092874">
    <property type="protein sequence ID" value="UYV75170.1"/>
    <property type="molecule type" value="Genomic_DNA"/>
</dbReference>
<accession>A0ABY6L5Y5</accession>
<dbReference type="InterPro" id="IPR052709">
    <property type="entry name" value="Transposase-MT_Hybrid"/>
</dbReference>
<evidence type="ECO:0000313" key="2">
    <source>
        <dbReference type="Proteomes" id="UP001235939"/>
    </source>
</evidence>
<gene>
    <name evidence="1" type="ORF">LAZ67_12002729</name>
</gene>
<name>A0ABY6L5Y5_9ARAC</name>
<dbReference type="InterPro" id="IPR001888">
    <property type="entry name" value="Transposase_1"/>
</dbReference>
<protein>
    <recommendedName>
        <fullName evidence="3">Mariner Mos1 transposase</fullName>
    </recommendedName>
</protein>
<dbReference type="Pfam" id="PF01359">
    <property type="entry name" value="Transposase_1"/>
    <property type="match status" value="1"/>
</dbReference>
<dbReference type="InterPro" id="IPR036397">
    <property type="entry name" value="RNaseH_sf"/>
</dbReference>
<reference evidence="1 2" key="1">
    <citation type="submission" date="2022-01" db="EMBL/GenBank/DDBJ databases">
        <title>A chromosomal length assembly of Cordylochernes scorpioides.</title>
        <authorList>
            <person name="Zeh D."/>
            <person name="Zeh J."/>
        </authorList>
    </citation>
    <scope>NUCLEOTIDE SEQUENCE [LARGE SCALE GENOMIC DNA]</scope>
    <source>
        <strain evidence="1">IN4F17</strain>
        <tissue evidence="1">Whole Body</tissue>
    </source>
</reference>
<organism evidence="1 2">
    <name type="scientific">Cordylochernes scorpioides</name>
    <dbReference type="NCBI Taxonomy" id="51811"/>
    <lineage>
        <taxon>Eukaryota</taxon>
        <taxon>Metazoa</taxon>
        <taxon>Ecdysozoa</taxon>
        <taxon>Arthropoda</taxon>
        <taxon>Chelicerata</taxon>
        <taxon>Arachnida</taxon>
        <taxon>Pseudoscorpiones</taxon>
        <taxon>Cheliferoidea</taxon>
        <taxon>Chernetidae</taxon>
        <taxon>Cordylochernes</taxon>
    </lineage>
</organism>
<dbReference type="Proteomes" id="UP001235939">
    <property type="component" value="Chromosome 12"/>
</dbReference>
<keyword evidence="2" id="KW-1185">Reference proteome</keyword>
<dbReference type="PANTHER" id="PTHR46060:SF1">
    <property type="entry name" value="MARINER MOS1 TRANSPOSASE-LIKE PROTEIN"/>
    <property type="match status" value="1"/>
</dbReference>
<evidence type="ECO:0000313" key="1">
    <source>
        <dbReference type="EMBL" id="UYV75170.1"/>
    </source>
</evidence>
<proteinExistence type="predicted"/>
<dbReference type="Gene3D" id="3.30.420.10">
    <property type="entry name" value="Ribonuclease H-like superfamily/Ribonuclease H"/>
    <property type="match status" value="1"/>
</dbReference>
<evidence type="ECO:0008006" key="3">
    <source>
        <dbReference type="Google" id="ProtNLM"/>
    </source>
</evidence>